<evidence type="ECO:0000313" key="2">
    <source>
        <dbReference type="EMBL" id="EFA07056.1"/>
    </source>
</evidence>
<protein>
    <submittedName>
        <fullName evidence="2">Uncharacterized protein</fullName>
    </submittedName>
</protein>
<dbReference type="InParanoid" id="D6WRL8"/>
<gene>
    <name evidence="2" type="primary">GLEAN_10031</name>
    <name evidence="2" type="ORF">TcasGA2_TC010031</name>
</gene>
<sequence length="236" mass="25999">MRVSGDVGKHFPRSKYGALKLHNVEAGDALTFVSRQFQRTPRDDAFQDVAIRLVRGKAWNFADNQRLSINRSRLLGAEKFSKGHAFQPNNERKELLKNLIFLVWKREPDPNPAAQVSAAALIATSILIIVTCPILLGLFGIATPAQMRSSPTHRYCTHTSGSCVTPPCQNAAYCQYDGVHCTFEGDPFAHIPSEDRCNSSRKAHMSQTRATFNFVLIQEKTVSATVGSAATYCGGN</sequence>
<name>D6WRL8_TRICA</name>
<dbReference type="EMBL" id="KQ971354">
    <property type="protein sequence ID" value="EFA07056.1"/>
    <property type="molecule type" value="Genomic_DNA"/>
</dbReference>
<keyword evidence="1" id="KW-0472">Membrane</keyword>
<feature type="transmembrane region" description="Helical" evidence="1">
    <location>
        <begin position="118"/>
        <end position="141"/>
    </location>
</feature>
<dbReference type="Proteomes" id="UP000007266">
    <property type="component" value="Linkage group 7"/>
</dbReference>
<dbReference type="AlphaFoldDB" id="D6WRL8"/>
<organism evidence="2 3">
    <name type="scientific">Tribolium castaneum</name>
    <name type="common">Red flour beetle</name>
    <dbReference type="NCBI Taxonomy" id="7070"/>
    <lineage>
        <taxon>Eukaryota</taxon>
        <taxon>Metazoa</taxon>
        <taxon>Ecdysozoa</taxon>
        <taxon>Arthropoda</taxon>
        <taxon>Hexapoda</taxon>
        <taxon>Insecta</taxon>
        <taxon>Pterygota</taxon>
        <taxon>Neoptera</taxon>
        <taxon>Endopterygota</taxon>
        <taxon>Coleoptera</taxon>
        <taxon>Polyphaga</taxon>
        <taxon>Cucujiformia</taxon>
        <taxon>Tenebrionidae</taxon>
        <taxon>Tenebrionidae incertae sedis</taxon>
        <taxon>Tribolium</taxon>
    </lineage>
</organism>
<evidence type="ECO:0000313" key="3">
    <source>
        <dbReference type="Proteomes" id="UP000007266"/>
    </source>
</evidence>
<keyword evidence="1" id="KW-0812">Transmembrane</keyword>
<accession>D6WRL8</accession>
<dbReference type="HOGENOM" id="CLU_1176773_0_0_1"/>
<keyword evidence="3" id="KW-1185">Reference proteome</keyword>
<reference evidence="2 3" key="1">
    <citation type="journal article" date="2008" name="Nature">
        <title>The genome of the model beetle and pest Tribolium castaneum.</title>
        <authorList>
            <consortium name="Tribolium Genome Sequencing Consortium"/>
            <person name="Richards S."/>
            <person name="Gibbs R.A."/>
            <person name="Weinstock G.M."/>
            <person name="Brown S.J."/>
            <person name="Denell R."/>
            <person name="Beeman R.W."/>
            <person name="Gibbs R."/>
            <person name="Beeman R.W."/>
            <person name="Brown S.J."/>
            <person name="Bucher G."/>
            <person name="Friedrich M."/>
            <person name="Grimmelikhuijzen C.J."/>
            <person name="Klingler M."/>
            <person name="Lorenzen M."/>
            <person name="Richards S."/>
            <person name="Roth S."/>
            <person name="Schroder R."/>
            <person name="Tautz D."/>
            <person name="Zdobnov E.M."/>
            <person name="Muzny D."/>
            <person name="Gibbs R.A."/>
            <person name="Weinstock G.M."/>
            <person name="Attaway T."/>
            <person name="Bell S."/>
            <person name="Buhay C.J."/>
            <person name="Chandrabose M.N."/>
            <person name="Chavez D."/>
            <person name="Clerk-Blankenburg K.P."/>
            <person name="Cree A."/>
            <person name="Dao M."/>
            <person name="Davis C."/>
            <person name="Chacko J."/>
            <person name="Dinh H."/>
            <person name="Dugan-Rocha S."/>
            <person name="Fowler G."/>
            <person name="Garner T.T."/>
            <person name="Garnes J."/>
            <person name="Gnirke A."/>
            <person name="Hawes A."/>
            <person name="Hernandez J."/>
            <person name="Hines S."/>
            <person name="Holder M."/>
            <person name="Hume J."/>
            <person name="Jhangiani S.N."/>
            <person name="Joshi V."/>
            <person name="Khan Z.M."/>
            <person name="Jackson L."/>
            <person name="Kovar C."/>
            <person name="Kowis A."/>
            <person name="Lee S."/>
            <person name="Lewis L.R."/>
            <person name="Margolis J."/>
            <person name="Morgan M."/>
            <person name="Nazareth L.V."/>
            <person name="Nguyen N."/>
            <person name="Okwuonu G."/>
            <person name="Parker D."/>
            <person name="Richards S."/>
            <person name="Ruiz S.J."/>
            <person name="Santibanez J."/>
            <person name="Savard J."/>
            <person name="Scherer S.E."/>
            <person name="Schneider B."/>
            <person name="Sodergren E."/>
            <person name="Tautz D."/>
            <person name="Vattahil S."/>
            <person name="Villasana D."/>
            <person name="White C.S."/>
            <person name="Wright R."/>
            <person name="Park Y."/>
            <person name="Beeman R.W."/>
            <person name="Lord J."/>
            <person name="Oppert B."/>
            <person name="Lorenzen M."/>
            <person name="Brown S."/>
            <person name="Wang L."/>
            <person name="Savard J."/>
            <person name="Tautz D."/>
            <person name="Richards S."/>
            <person name="Weinstock G."/>
            <person name="Gibbs R.A."/>
            <person name="Liu Y."/>
            <person name="Worley K."/>
            <person name="Weinstock G."/>
            <person name="Elsik C.G."/>
            <person name="Reese J.T."/>
            <person name="Elhaik E."/>
            <person name="Landan G."/>
            <person name="Graur D."/>
            <person name="Arensburger P."/>
            <person name="Atkinson P."/>
            <person name="Beeman R.W."/>
            <person name="Beidler J."/>
            <person name="Brown S.J."/>
            <person name="Demuth J.P."/>
            <person name="Drury D.W."/>
            <person name="Du Y.Z."/>
            <person name="Fujiwara H."/>
            <person name="Lorenzen M."/>
            <person name="Maselli V."/>
            <person name="Osanai M."/>
            <person name="Park Y."/>
            <person name="Robertson H.M."/>
            <person name="Tu Z."/>
            <person name="Wang J.J."/>
            <person name="Wang S."/>
            <person name="Richards S."/>
            <person name="Song H."/>
            <person name="Zhang L."/>
            <person name="Sodergren E."/>
            <person name="Werner D."/>
            <person name="Stanke M."/>
            <person name="Morgenstern B."/>
            <person name="Solovyev V."/>
            <person name="Kosarev P."/>
            <person name="Brown G."/>
            <person name="Chen H.C."/>
            <person name="Ermolaeva O."/>
            <person name="Hlavina W."/>
            <person name="Kapustin Y."/>
            <person name="Kiryutin B."/>
            <person name="Kitts P."/>
            <person name="Maglott D."/>
            <person name="Pruitt K."/>
            <person name="Sapojnikov V."/>
            <person name="Souvorov A."/>
            <person name="Mackey A.J."/>
            <person name="Waterhouse R.M."/>
            <person name="Wyder S."/>
            <person name="Zdobnov E.M."/>
            <person name="Zdobnov E.M."/>
            <person name="Wyder S."/>
            <person name="Kriventseva E.V."/>
            <person name="Kadowaki T."/>
            <person name="Bork P."/>
            <person name="Aranda M."/>
            <person name="Bao R."/>
            <person name="Beermann A."/>
            <person name="Berns N."/>
            <person name="Bolognesi R."/>
            <person name="Bonneton F."/>
            <person name="Bopp D."/>
            <person name="Brown S.J."/>
            <person name="Bucher G."/>
            <person name="Butts T."/>
            <person name="Chaumot A."/>
            <person name="Denell R.E."/>
            <person name="Ferrier D.E."/>
            <person name="Friedrich M."/>
            <person name="Gordon C.M."/>
            <person name="Jindra M."/>
            <person name="Klingler M."/>
            <person name="Lan Q."/>
            <person name="Lattorff H.M."/>
            <person name="Laudet V."/>
            <person name="von Levetsow C."/>
            <person name="Liu Z."/>
            <person name="Lutz R."/>
            <person name="Lynch J.A."/>
            <person name="da Fonseca R.N."/>
            <person name="Posnien N."/>
            <person name="Reuter R."/>
            <person name="Roth S."/>
            <person name="Savard J."/>
            <person name="Schinko J.B."/>
            <person name="Schmitt C."/>
            <person name="Schoppmeier M."/>
            <person name="Schroder R."/>
            <person name="Shippy T.D."/>
            <person name="Simonnet F."/>
            <person name="Marques-Souza H."/>
            <person name="Tautz D."/>
            <person name="Tomoyasu Y."/>
            <person name="Trauner J."/>
            <person name="Van der Zee M."/>
            <person name="Vervoort M."/>
            <person name="Wittkopp N."/>
            <person name="Wimmer E.A."/>
            <person name="Yang X."/>
            <person name="Jones A.K."/>
            <person name="Sattelle D.B."/>
            <person name="Ebert P.R."/>
            <person name="Nelson D."/>
            <person name="Scott J.G."/>
            <person name="Beeman R.W."/>
            <person name="Muthukrishnan S."/>
            <person name="Kramer K.J."/>
            <person name="Arakane Y."/>
            <person name="Beeman R.W."/>
            <person name="Zhu Q."/>
            <person name="Hogenkamp D."/>
            <person name="Dixit R."/>
            <person name="Oppert B."/>
            <person name="Jiang H."/>
            <person name="Zou Z."/>
            <person name="Marshall J."/>
            <person name="Elpidina E."/>
            <person name="Vinokurov K."/>
            <person name="Oppert C."/>
            <person name="Zou Z."/>
            <person name="Evans J."/>
            <person name="Lu Z."/>
            <person name="Zhao P."/>
            <person name="Sumathipala N."/>
            <person name="Altincicek B."/>
            <person name="Vilcinskas A."/>
            <person name="Williams M."/>
            <person name="Hultmark D."/>
            <person name="Hetru C."/>
            <person name="Jiang H."/>
            <person name="Grimmelikhuijzen C.J."/>
            <person name="Hauser F."/>
            <person name="Cazzamali G."/>
            <person name="Williamson M."/>
            <person name="Park Y."/>
            <person name="Li B."/>
            <person name="Tanaka Y."/>
            <person name="Predel R."/>
            <person name="Neupert S."/>
            <person name="Schachtner J."/>
            <person name="Verleyen P."/>
            <person name="Raible F."/>
            <person name="Bork P."/>
            <person name="Friedrich M."/>
            <person name="Walden K.K."/>
            <person name="Robertson H.M."/>
            <person name="Angeli S."/>
            <person name="Foret S."/>
            <person name="Bucher G."/>
            <person name="Schuetz S."/>
            <person name="Maleszka R."/>
            <person name="Wimmer E.A."/>
            <person name="Beeman R.W."/>
            <person name="Lorenzen M."/>
            <person name="Tomoyasu Y."/>
            <person name="Miller S.C."/>
            <person name="Grossmann D."/>
            <person name="Bucher G."/>
        </authorList>
    </citation>
    <scope>NUCLEOTIDE SEQUENCE [LARGE SCALE GENOMIC DNA]</scope>
    <source>
        <strain evidence="2 3">Georgia GA2</strain>
    </source>
</reference>
<proteinExistence type="predicted"/>
<evidence type="ECO:0000256" key="1">
    <source>
        <dbReference type="SAM" id="Phobius"/>
    </source>
</evidence>
<keyword evidence="1" id="KW-1133">Transmembrane helix</keyword>
<reference evidence="2 3" key="2">
    <citation type="journal article" date="2010" name="Nucleic Acids Res.">
        <title>BeetleBase in 2010: revisions to provide comprehensive genomic information for Tribolium castaneum.</title>
        <authorList>
            <person name="Kim H.S."/>
            <person name="Murphy T."/>
            <person name="Xia J."/>
            <person name="Caragea D."/>
            <person name="Park Y."/>
            <person name="Beeman R.W."/>
            <person name="Lorenzen M.D."/>
            <person name="Butcher S."/>
            <person name="Manak J.R."/>
            <person name="Brown S.J."/>
        </authorList>
    </citation>
    <scope>GENOME REANNOTATION</scope>
    <source>
        <strain evidence="2 3">Georgia GA2</strain>
    </source>
</reference>